<gene>
    <name evidence="1" type="ORF">COY67_01235</name>
</gene>
<reference evidence="2" key="1">
    <citation type="submission" date="2017-09" db="EMBL/GenBank/DDBJ databases">
        <title>Depth-based differentiation of microbial function through sediment-hosted aquifers and enrichment of novel symbionts in the deep terrestrial subsurface.</title>
        <authorList>
            <person name="Probst A.J."/>
            <person name="Ladd B."/>
            <person name="Jarett J.K."/>
            <person name="Geller-Mcgrath D.E."/>
            <person name="Sieber C.M.K."/>
            <person name="Emerson J.B."/>
            <person name="Anantharaman K."/>
            <person name="Thomas B.C."/>
            <person name="Malmstrom R."/>
            <person name="Stieglmeier M."/>
            <person name="Klingl A."/>
            <person name="Woyke T."/>
            <person name="Ryan C.M."/>
            <person name="Banfield J.F."/>
        </authorList>
    </citation>
    <scope>NUCLEOTIDE SEQUENCE [LARGE SCALE GENOMIC DNA]</scope>
</reference>
<name>A0A2M7RF26_9BACT</name>
<evidence type="ECO:0000313" key="1">
    <source>
        <dbReference type="EMBL" id="PIY95197.1"/>
    </source>
</evidence>
<sequence length="102" mass="11485">MKEQIIMPNPKKNKGIAIELIKKDMAAGKSFVTGVEMSPIWKQEKEDAIKKLLSGEHGNKVEFSGVSKSFYVTTEEPSDTSNILETIERDDQVIYLVVEELI</sequence>
<dbReference type="AlphaFoldDB" id="A0A2M7RF26"/>
<evidence type="ECO:0000313" key="2">
    <source>
        <dbReference type="Proteomes" id="UP000228689"/>
    </source>
</evidence>
<protein>
    <submittedName>
        <fullName evidence="1">Uncharacterized protein</fullName>
    </submittedName>
</protein>
<dbReference type="Proteomes" id="UP000228689">
    <property type="component" value="Unassembled WGS sequence"/>
</dbReference>
<organism evidence="1 2">
    <name type="scientific">Candidatus Komeilibacteria bacterium CG_4_10_14_0_8_um_filter_37_78</name>
    <dbReference type="NCBI Taxonomy" id="1974471"/>
    <lineage>
        <taxon>Bacteria</taxon>
        <taxon>Candidatus Komeiliibacteriota</taxon>
    </lineage>
</organism>
<comment type="caution">
    <text evidence="1">The sequence shown here is derived from an EMBL/GenBank/DDBJ whole genome shotgun (WGS) entry which is preliminary data.</text>
</comment>
<accession>A0A2M7RF26</accession>
<proteinExistence type="predicted"/>
<dbReference type="EMBL" id="PFMC01000030">
    <property type="protein sequence ID" value="PIY95197.1"/>
    <property type="molecule type" value="Genomic_DNA"/>
</dbReference>